<dbReference type="EMBL" id="JARHUD010000004">
    <property type="protein sequence ID" value="MDF2095771.1"/>
    <property type="molecule type" value="Genomic_DNA"/>
</dbReference>
<sequence length="106" mass="11701">MWMIYPVAGPDDARWQGRPVWERVVVEAETPALARLRAAALERPANEVRLGNESLRFHSAFEDEKLYWVRPLGAVEAAACRGEAPDPPLAGVVAALPRRNQADLDG</sequence>
<gene>
    <name evidence="1" type="ORF">P2G67_07260</name>
</gene>
<accession>A0ABT5YLR3</accession>
<dbReference type="Proteomes" id="UP001215503">
    <property type="component" value="Unassembled WGS sequence"/>
</dbReference>
<organism evidence="1 2">
    <name type="scientific">Aquibaculum arenosum</name>
    <dbReference type="NCBI Taxonomy" id="3032591"/>
    <lineage>
        <taxon>Bacteria</taxon>
        <taxon>Pseudomonadati</taxon>
        <taxon>Pseudomonadota</taxon>
        <taxon>Alphaproteobacteria</taxon>
        <taxon>Rhodospirillales</taxon>
        <taxon>Rhodovibrionaceae</taxon>
        <taxon>Aquibaculum</taxon>
    </lineage>
</organism>
<keyword evidence="2" id="KW-1185">Reference proteome</keyword>
<protein>
    <submittedName>
        <fullName evidence="1">Uncharacterized protein</fullName>
    </submittedName>
</protein>
<evidence type="ECO:0000313" key="1">
    <source>
        <dbReference type="EMBL" id="MDF2095771.1"/>
    </source>
</evidence>
<reference evidence="1 2" key="1">
    <citation type="submission" date="2023-03" db="EMBL/GenBank/DDBJ databases">
        <title>Fodinicurvata sp. CAU 1616 isolated from sea sendiment.</title>
        <authorList>
            <person name="Kim W."/>
        </authorList>
    </citation>
    <scope>NUCLEOTIDE SEQUENCE [LARGE SCALE GENOMIC DNA]</scope>
    <source>
        <strain evidence="1 2">CAU 1616</strain>
    </source>
</reference>
<dbReference type="RefSeq" id="WP_275821510.1">
    <property type="nucleotide sequence ID" value="NZ_JARHUD010000004.1"/>
</dbReference>
<proteinExistence type="predicted"/>
<evidence type="ECO:0000313" key="2">
    <source>
        <dbReference type="Proteomes" id="UP001215503"/>
    </source>
</evidence>
<name>A0ABT5YLR3_9PROT</name>
<comment type="caution">
    <text evidence="1">The sequence shown here is derived from an EMBL/GenBank/DDBJ whole genome shotgun (WGS) entry which is preliminary data.</text>
</comment>